<dbReference type="EMBL" id="CAJNNW010025498">
    <property type="protein sequence ID" value="CAE8677484.1"/>
    <property type="molecule type" value="Genomic_DNA"/>
</dbReference>
<accession>A0A813JDS6</accession>
<reference evidence="3" key="1">
    <citation type="submission" date="2021-02" db="EMBL/GenBank/DDBJ databases">
        <authorList>
            <person name="Dougan E. K."/>
            <person name="Rhodes N."/>
            <person name="Thang M."/>
            <person name="Chan C."/>
        </authorList>
    </citation>
    <scope>NUCLEOTIDE SEQUENCE</scope>
</reference>
<evidence type="ECO:0000313" key="3">
    <source>
        <dbReference type="EMBL" id="CAE8677484.1"/>
    </source>
</evidence>
<keyword evidence="2" id="KW-0732">Signal</keyword>
<protein>
    <recommendedName>
        <fullName evidence="5">Ice-binding protein</fullName>
    </recommendedName>
</protein>
<dbReference type="Proteomes" id="UP000626109">
    <property type="component" value="Unassembled WGS sequence"/>
</dbReference>
<dbReference type="AlphaFoldDB" id="A0A813JDS6"/>
<proteinExistence type="inferred from homology"/>
<comment type="similarity">
    <text evidence="1">Belongs to the ice-binding protein family.</text>
</comment>
<evidence type="ECO:0000313" key="4">
    <source>
        <dbReference type="Proteomes" id="UP000626109"/>
    </source>
</evidence>
<comment type="caution">
    <text evidence="3">The sequence shown here is derived from an EMBL/GenBank/DDBJ whole genome shotgun (WGS) entry which is preliminary data.</text>
</comment>
<dbReference type="InterPro" id="IPR021884">
    <property type="entry name" value="Ice-bd_prot"/>
</dbReference>
<organism evidence="3 4">
    <name type="scientific">Polarella glacialis</name>
    <name type="common">Dinoflagellate</name>
    <dbReference type="NCBI Taxonomy" id="89957"/>
    <lineage>
        <taxon>Eukaryota</taxon>
        <taxon>Sar</taxon>
        <taxon>Alveolata</taxon>
        <taxon>Dinophyceae</taxon>
        <taxon>Suessiales</taxon>
        <taxon>Suessiaceae</taxon>
        <taxon>Polarella</taxon>
    </lineage>
</organism>
<name>A0A813JDS6_POLGL</name>
<evidence type="ECO:0008006" key="5">
    <source>
        <dbReference type="Google" id="ProtNLM"/>
    </source>
</evidence>
<gene>
    <name evidence="3" type="ORF">PGLA2088_LOCUS20340</name>
</gene>
<evidence type="ECO:0000256" key="2">
    <source>
        <dbReference type="ARBA" id="ARBA00022729"/>
    </source>
</evidence>
<evidence type="ECO:0000256" key="1">
    <source>
        <dbReference type="ARBA" id="ARBA00005445"/>
    </source>
</evidence>
<sequence>MAANTFVTLEGGAKASNIVWQVAGFAEVRAGAHLEGILLVKTGAHFLTGASLNGRILAQTAVTLQSTTVTQPGSRRLLAQTVLFLSKRLSIMTQFVLIAALGAIASVSAAGPEAVNLGEAGTYAILSKAGISTVPASVITGHIGVSPIAATAITGFSLTADPTNVFATATQVTGKVYAADYAVPTPKNLIVAIGDMEAAYTDAAGRQPPDDDKRDLGSGDLGGKTLKPGLYNFNSSVTIPTAGCTISGNDIPIGSLLPPDRWIFQITGDLIMAANTFVTLEGGAKASNIVWQVAGFAEVRAGAHLEGILLVKTGAHFLTGASLNGRILAQTAVTLQSTTVLFLSKRLSVMTQFVLIAALGAIASVSAAGPEAVILGEAGTYAILSKAGISTVPASVITGHIGVSPIAATAITGFSLTADPTNVFATATQVTGKVYAADYAVPTPKNLIVAIGDMEAAYTDAAGKTLKPGLYNFNSSVTIPTAGCTISGNDIPIGSLLPPDRWIFQITGDLIMAANTFVTLEGGAKASNIVWQVAGFAEVRAGAHLEGILLVKTGAHFLTGASLNGRILAQTAVTLQSTTVTQPGSRRLLAQTADILA</sequence>
<dbReference type="Pfam" id="PF11999">
    <property type="entry name" value="Ice_binding"/>
    <property type="match status" value="3"/>
</dbReference>